<dbReference type="Proteomes" id="UP000594342">
    <property type="component" value="Unassembled WGS sequence"/>
</dbReference>
<evidence type="ECO:0000313" key="3">
    <source>
        <dbReference type="Proteomes" id="UP000594342"/>
    </source>
</evidence>
<feature type="region of interest" description="Disordered" evidence="1">
    <location>
        <begin position="302"/>
        <end position="353"/>
    </location>
</feature>
<sequence length="381" mass="42857">MDSYCDINNAYTDKGVLINNFNSASTDANSLEKLARQVNSNKKSRTKDVYRQYRKNTVDMAHDAQAFNEFLVNQTDKSVRPTPYFQRSNDSGVSPSAVIPDGKAGGFYSAQGDYLENTYRPSSTSGTLIKNIMKEQEIKKEGKKKKKTPKYEDVSLDTPSQKDSESSDSSNSSSSSFSSITWDTREIDKQVKTKAKFDSKKKSKRHKCIDFDLDSVDSLESLDSGESLLRHIRFCRECKDKVIDLIRKNKSSHKHLSKLSHNTLHSLSALNTAVGGKLNGVDESKFEYNNYDLYDHVNEPSTEIITERGGDGSRSSRGRKQTHSVEHMNDDCSDEKTNKNVNTSNQKSGQESSMPEIKEIVTVCLIGFLVIMILDLMMRAK</sequence>
<organism evidence="2 3">
    <name type="scientific">Yasminevirus sp. GU-2018</name>
    <dbReference type="NCBI Taxonomy" id="2420051"/>
    <lineage>
        <taxon>Viruses</taxon>
        <taxon>Varidnaviria</taxon>
        <taxon>Bamfordvirae</taxon>
        <taxon>Nucleocytoviricota</taxon>
        <taxon>Megaviricetes</taxon>
        <taxon>Imitervirales</taxon>
        <taxon>Mimiviridae</taxon>
        <taxon>Klosneuvirinae</taxon>
        <taxon>Yasminevirus</taxon>
        <taxon>Yasminevirus saudimassiliense</taxon>
    </lineage>
</organism>
<protein>
    <submittedName>
        <fullName evidence="2">Uncharacterized protein</fullName>
    </submittedName>
</protein>
<feature type="region of interest" description="Disordered" evidence="1">
    <location>
        <begin position="139"/>
        <end position="178"/>
    </location>
</feature>
<feature type="compositionally biased region" description="Basic and acidic residues" evidence="1">
    <location>
        <begin position="323"/>
        <end position="338"/>
    </location>
</feature>
<dbReference type="EMBL" id="UPSH01000001">
    <property type="protein sequence ID" value="VBB18256.1"/>
    <property type="molecule type" value="Genomic_DNA"/>
</dbReference>
<keyword evidence="3" id="KW-1185">Reference proteome</keyword>
<comment type="caution">
    <text evidence="2">The sequence shown here is derived from an EMBL/GenBank/DDBJ whole genome shotgun (WGS) entry which is preliminary data.</text>
</comment>
<reference evidence="2 3" key="1">
    <citation type="submission" date="2018-10" db="EMBL/GenBank/DDBJ databases">
        <authorList>
            <consortium name="IHU Genomes"/>
        </authorList>
    </citation>
    <scope>NUCLEOTIDE SEQUENCE [LARGE SCALE GENOMIC DNA]</scope>
    <source>
        <strain evidence="2 3">A1</strain>
    </source>
</reference>
<feature type="compositionally biased region" description="Polar residues" evidence="1">
    <location>
        <begin position="339"/>
        <end position="353"/>
    </location>
</feature>
<gene>
    <name evidence="2" type="ORF">YASMINEVIRUS_719</name>
</gene>
<feature type="compositionally biased region" description="Low complexity" evidence="1">
    <location>
        <begin position="167"/>
        <end position="178"/>
    </location>
</feature>
<evidence type="ECO:0000256" key="1">
    <source>
        <dbReference type="SAM" id="MobiDB-lite"/>
    </source>
</evidence>
<proteinExistence type="predicted"/>
<accession>A0A5K0UAX1</accession>
<name>A0A5K0UAX1_9VIRU</name>
<evidence type="ECO:0000313" key="2">
    <source>
        <dbReference type="EMBL" id="VBB18256.1"/>
    </source>
</evidence>